<evidence type="ECO:0000256" key="6">
    <source>
        <dbReference type="ARBA" id="ARBA00022989"/>
    </source>
</evidence>
<evidence type="ECO:0000313" key="11">
    <source>
        <dbReference type="Proteomes" id="UP001500984"/>
    </source>
</evidence>
<feature type="transmembrane region" description="Helical" evidence="9">
    <location>
        <begin position="192"/>
        <end position="211"/>
    </location>
</feature>
<dbReference type="InterPro" id="IPR000522">
    <property type="entry name" value="ABC_transptr_permease_BtuC"/>
</dbReference>
<dbReference type="Pfam" id="PF01032">
    <property type="entry name" value="FecCD"/>
    <property type="match status" value="1"/>
</dbReference>
<comment type="subcellular location">
    <subcellularLocation>
        <location evidence="1">Cell membrane</location>
        <topology evidence="1">Multi-pass membrane protein</topology>
    </subcellularLocation>
</comment>
<accession>A0ABN2WPE2</accession>
<feature type="compositionally biased region" description="Basic and acidic residues" evidence="8">
    <location>
        <begin position="1"/>
        <end position="12"/>
    </location>
</feature>
<dbReference type="CDD" id="cd06550">
    <property type="entry name" value="TM_ABC_iron-siderophores_like"/>
    <property type="match status" value="1"/>
</dbReference>
<dbReference type="EMBL" id="BAAAPZ010000006">
    <property type="protein sequence ID" value="GAA2096471.1"/>
    <property type="molecule type" value="Genomic_DNA"/>
</dbReference>
<dbReference type="InterPro" id="IPR037294">
    <property type="entry name" value="ABC_BtuC-like"/>
</dbReference>
<evidence type="ECO:0000256" key="9">
    <source>
        <dbReference type="SAM" id="Phobius"/>
    </source>
</evidence>
<keyword evidence="11" id="KW-1185">Reference proteome</keyword>
<name>A0ABN2WPE2_9MICO</name>
<gene>
    <name evidence="10" type="ORF">GCM10009823_16620</name>
</gene>
<feature type="transmembrane region" description="Helical" evidence="9">
    <location>
        <begin position="217"/>
        <end position="240"/>
    </location>
</feature>
<comment type="caution">
    <text evidence="10">The sequence shown here is derived from an EMBL/GenBank/DDBJ whole genome shotgun (WGS) entry which is preliminary data.</text>
</comment>
<dbReference type="PANTHER" id="PTHR30472:SF25">
    <property type="entry name" value="ABC TRANSPORTER PERMEASE PROTEIN MJ0876-RELATED"/>
    <property type="match status" value="1"/>
</dbReference>
<sequence>MSAPVERRDRTQLRGRHSVVTDSQDRTAAEGAGAPSALPGAEGGAPRRGGVAPPEPKPRGGRGRSAVGLLFLVLSVVLVLATLASAMIGQLFIPPGEVVGSFFRGLGLSFSWLPAPGQEFGHEALWEVRFPRVAMTILVGAALAIAGALMQGIFGNPLAEPGVVGVSSGAAVGASFSILFGFTFLGSFTTPLFAFLAGLATTALVYGLARAHGRTEVVTLILTGVAVNAVAGAAISFIVFKAPTSAREQIVFWQMGSFNGSRWEQVSVILPIIIAGIAASLFLAQQLDLLALGEKSARHLGVNVERLRMLAMIYVALLVSAAVAFAGIIAFVGLVVPHLVRMLIGPGHRALLPASVLGGAVLLVIADLGARTLVEFADLPIGMLTSLVGGPFFFYLLRRSRAASGGWA</sequence>
<feature type="transmembrane region" description="Helical" evidence="9">
    <location>
        <begin position="307"/>
        <end position="340"/>
    </location>
</feature>
<keyword evidence="5 9" id="KW-0812">Transmembrane</keyword>
<feature type="transmembrane region" description="Helical" evidence="9">
    <location>
        <begin position="135"/>
        <end position="154"/>
    </location>
</feature>
<feature type="transmembrane region" description="Helical" evidence="9">
    <location>
        <begin position="379"/>
        <end position="397"/>
    </location>
</feature>
<dbReference type="SUPFAM" id="SSF81345">
    <property type="entry name" value="ABC transporter involved in vitamin B12 uptake, BtuC"/>
    <property type="match status" value="1"/>
</dbReference>
<evidence type="ECO:0000256" key="8">
    <source>
        <dbReference type="SAM" id="MobiDB-lite"/>
    </source>
</evidence>
<protein>
    <submittedName>
        <fullName evidence="10">Iron ABC transporter permease</fullName>
    </submittedName>
</protein>
<keyword evidence="6 9" id="KW-1133">Transmembrane helix</keyword>
<evidence type="ECO:0000256" key="1">
    <source>
        <dbReference type="ARBA" id="ARBA00004651"/>
    </source>
</evidence>
<dbReference type="Proteomes" id="UP001500984">
    <property type="component" value="Unassembled WGS sequence"/>
</dbReference>
<proteinExistence type="inferred from homology"/>
<evidence type="ECO:0000256" key="4">
    <source>
        <dbReference type="ARBA" id="ARBA00022475"/>
    </source>
</evidence>
<reference evidence="10 11" key="1">
    <citation type="journal article" date="2019" name="Int. J. Syst. Evol. Microbiol.">
        <title>The Global Catalogue of Microorganisms (GCM) 10K type strain sequencing project: providing services to taxonomists for standard genome sequencing and annotation.</title>
        <authorList>
            <consortium name="The Broad Institute Genomics Platform"/>
            <consortium name="The Broad Institute Genome Sequencing Center for Infectious Disease"/>
            <person name="Wu L."/>
            <person name="Ma J."/>
        </authorList>
    </citation>
    <scope>NUCLEOTIDE SEQUENCE [LARGE SCALE GENOMIC DNA]</scope>
    <source>
        <strain evidence="10 11">JCM 15900</strain>
    </source>
</reference>
<keyword evidence="7 9" id="KW-0472">Membrane</keyword>
<dbReference type="Gene3D" id="1.10.3470.10">
    <property type="entry name" value="ABC transporter involved in vitamin B12 uptake, BtuC"/>
    <property type="match status" value="1"/>
</dbReference>
<feature type="region of interest" description="Disordered" evidence="8">
    <location>
        <begin position="1"/>
        <end position="61"/>
    </location>
</feature>
<comment type="similarity">
    <text evidence="2">Belongs to the binding-protein-dependent transport system permease family. FecCD subfamily.</text>
</comment>
<evidence type="ECO:0000256" key="2">
    <source>
        <dbReference type="ARBA" id="ARBA00007935"/>
    </source>
</evidence>
<feature type="transmembrane region" description="Helical" evidence="9">
    <location>
        <begin position="268"/>
        <end position="287"/>
    </location>
</feature>
<keyword evidence="3" id="KW-0813">Transport</keyword>
<evidence type="ECO:0000256" key="3">
    <source>
        <dbReference type="ARBA" id="ARBA00022448"/>
    </source>
</evidence>
<feature type="transmembrane region" description="Helical" evidence="9">
    <location>
        <begin position="352"/>
        <end position="373"/>
    </location>
</feature>
<evidence type="ECO:0000256" key="7">
    <source>
        <dbReference type="ARBA" id="ARBA00023136"/>
    </source>
</evidence>
<feature type="transmembrane region" description="Helical" evidence="9">
    <location>
        <begin position="166"/>
        <end position="185"/>
    </location>
</feature>
<evidence type="ECO:0000313" key="10">
    <source>
        <dbReference type="EMBL" id="GAA2096471.1"/>
    </source>
</evidence>
<keyword evidence="4" id="KW-1003">Cell membrane</keyword>
<feature type="transmembrane region" description="Helical" evidence="9">
    <location>
        <begin position="67"/>
        <end position="92"/>
    </location>
</feature>
<organism evidence="10 11">
    <name type="scientific">Brevibacterium salitolerans</name>
    <dbReference type="NCBI Taxonomy" id="1403566"/>
    <lineage>
        <taxon>Bacteria</taxon>
        <taxon>Bacillati</taxon>
        <taxon>Actinomycetota</taxon>
        <taxon>Actinomycetes</taxon>
        <taxon>Micrococcales</taxon>
        <taxon>Brevibacteriaceae</taxon>
        <taxon>Brevibacterium</taxon>
    </lineage>
</organism>
<evidence type="ECO:0000256" key="5">
    <source>
        <dbReference type="ARBA" id="ARBA00022692"/>
    </source>
</evidence>
<dbReference type="PANTHER" id="PTHR30472">
    <property type="entry name" value="FERRIC ENTEROBACTIN TRANSPORT SYSTEM PERMEASE PROTEIN"/>
    <property type="match status" value="1"/>
</dbReference>